<feature type="coiled-coil region" evidence="1">
    <location>
        <begin position="161"/>
        <end position="223"/>
    </location>
</feature>
<name>A0ABC8KUJ7_ERUVS</name>
<proteinExistence type="predicted"/>
<dbReference type="EMBL" id="CAKOAT010345154">
    <property type="protein sequence ID" value="CAH8362910.1"/>
    <property type="molecule type" value="Genomic_DNA"/>
</dbReference>
<evidence type="ECO:0000256" key="1">
    <source>
        <dbReference type="SAM" id="Coils"/>
    </source>
</evidence>
<evidence type="ECO:0000313" key="3">
    <source>
        <dbReference type="Proteomes" id="UP001642260"/>
    </source>
</evidence>
<comment type="caution">
    <text evidence="2">The sequence shown here is derived from an EMBL/GenBank/DDBJ whole genome shotgun (WGS) entry which is preliminary data.</text>
</comment>
<keyword evidence="1" id="KW-0175">Coiled coil</keyword>
<keyword evidence="3" id="KW-1185">Reference proteome</keyword>
<protein>
    <submittedName>
        <fullName evidence="2">Uncharacterized protein</fullName>
    </submittedName>
</protein>
<dbReference type="Proteomes" id="UP001642260">
    <property type="component" value="Unassembled WGS sequence"/>
</dbReference>
<evidence type="ECO:0000313" key="2">
    <source>
        <dbReference type="EMBL" id="CAH8362910.1"/>
    </source>
</evidence>
<reference evidence="2 3" key="1">
    <citation type="submission" date="2022-03" db="EMBL/GenBank/DDBJ databases">
        <authorList>
            <person name="Macdonald S."/>
            <person name="Ahmed S."/>
            <person name="Newling K."/>
        </authorList>
    </citation>
    <scope>NUCLEOTIDE SEQUENCE [LARGE SCALE GENOMIC DNA]</scope>
</reference>
<gene>
    <name evidence="2" type="ORF">ERUC_LOCUS28666</name>
</gene>
<organism evidence="2 3">
    <name type="scientific">Eruca vesicaria subsp. sativa</name>
    <name type="common">Garden rocket</name>
    <name type="synonym">Eruca sativa</name>
    <dbReference type="NCBI Taxonomy" id="29727"/>
    <lineage>
        <taxon>Eukaryota</taxon>
        <taxon>Viridiplantae</taxon>
        <taxon>Streptophyta</taxon>
        <taxon>Embryophyta</taxon>
        <taxon>Tracheophyta</taxon>
        <taxon>Spermatophyta</taxon>
        <taxon>Magnoliopsida</taxon>
        <taxon>eudicotyledons</taxon>
        <taxon>Gunneridae</taxon>
        <taxon>Pentapetalae</taxon>
        <taxon>rosids</taxon>
        <taxon>malvids</taxon>
        <taxon>Brassicales</taxon>
        <taxon>Brassicaceae</taxon>
        <taxon>Brassiceae</taxon>
        <taxon>Eruca</taxon>
    </lineage>
</organism>
<dbReference type="AlphaFoldDB" id="A0ABC8KUJ7"/>
<sequence length="227" mass="26319">MDNPPQGINKVCTCIGTIDTDSNLKKHDLEAEKRLKKVEKDYLHASQKYTEARLQSRNLNREKWCAISHRRAAETLMNCCNNLVESIQETLDKLPTEKTKEVIDHVTNTMIMINNFLFNGLDYDQSVNDLLKEARKKRVCRGKDLSNVAPVCNPTSHDSLRKSVEQELVVLKKLFKEVQKDIEEKLHIEQCAINVYECTERKVKHLEVKKEQLSGQRDILRLNISRC</sequence>
<accession>A0ABC8KUJ7</accession>